<keyword evidence="11" id="KW-0732">Signal</keyword>
<evidence type="ECO:0000256" key="14">
    <source>
        <dbReference type="ARBA" id="ARBA00022968"/>
    </source>
</evidence>
<keyword evidence="15 24" id="KW-1133">Transmembrane helix</keyword>
<dbReference type="Proteomes" id="UP001233999">
    <property type="component" value="Unassembled WGS sequence"/>
</dbReference>
<dbReference type="InterPro" id="IPR024571">
    <property type="entry name" value="ERAP1-like_C_dom"/>
</dbReference>
<feature type="binding site" evidence="22">
    <location>
        <position position="430"/>
    </location>
    <ligand>
        <name>Zn(2+)</name>
        <dbReference type="ChEBI" id="CHEBI:29105"/>
        <note>catalytic</note>
    </ligand>
</feature>
<evidence type="ECO:0000313" key="28">
    <source>
        <dbReference type="EMBL" id="KAJ9573934.1"/>
    </source>
</evidence>
<dbReference type="Gene3D" id="2.60.40.1910">
    <property type="match status" value="1"/>
</dbReference>
<evidence type="ECO:0000259" key="27">
    <source>
        <dbReference type="Pfam" id="PF17900"/>
    </source>
</evidence>
<evidence type="ECO:0000256" key="22">
    <source>
        <dbReference type="PIRSR" id="PIRSR634016-3"/>
    </source>
</evidence>
<keyword evidence="19" id="KW-0325">Glycoprotein</keyword>
<feature type="domain" description="Peptidase M1 membrane alanine aminopeptidase" evidence="25">
    <location>
        <begin position="335"/>
        <end position="556"/>
    </location>
</feature>
<dbReference type="GO" id="GO:0016285">
    <property type="term" value="F:alanyl aminopeptidase activity"/>
    <property type="evidence" value="ECO:0007669"/>
    <property type="project" value="UniProtKB-EC"/>
</dbReference>
<comment type="caution">
    <text evidence="28">The sequence shown here is derived from an EMBL/GenBank/DDBJ whole genome shotgun (WGS) entry which is preliminary data.</text>
</comment>
<evidence type="ECO:0000313" key="29">
    <source>
        <dbReference type="Proteomes" id="UP001233999"/>
    </source>
</evidence>
<evidence type="ECO:0000256" key="11">
    <source>
        <dbReference type="ARBA" id="ARBA00022729"/>
    </source>
</evidence>
<dbReference type="GO" id="GO:0005886">
    <property type="term" value="C:plasma membrane"/>
    <property type="evidence" value="ECO:0007669"/>
    <property type="project" value="UniProtKB-SubCell"/>
</dbReference>
<keyword evidence="7" id="KW-0336">GPI-anchor</keyword>
<dbReference type="Gene3D" id="1.25.50.20">
    <property type="match status" value="1"/>
</dbReference>
<evidence type="ECO:0000256" key="10">
    <source>
        <dbReference type="ARBA" id="ARBA00022723"/>
    </source>
</evidence>
<organism evidence="28 29">
    <name type="scientific">Diploptera punctata</name>
    <name type="common">Pacific beetle cockroach</name>
    <dbReference type="NCBI Taxonomy" id="6984"/>
    <lineage>
        <taxon>Eukaryota</taxon>
        <taxon>Metazoa</taxon>
        <taxon>Ecdysozoa</taxon>
        <taxon>Arthropoda</taxon>
        <taxon>Hexapoda</taxon>
        <taxon>Insecta</taxon>
        <taxon>Pterygota</taxon>
        <taxon>Neoptera</taxon>
        <taxon>Polyneoptera</taxon>
        <taxon>Dictyoptera</taxon>
        <taxon>Blattodea</taxon>
        <taxon>Blaberoidea</taxon>
        <taxon>Blaberidae</taxon>
        <taxon>Diplopterinae</taxon>
        <taxon>Diploptera</taxon>
    </lineage>
</organism>
<dbReference type="EC" id="3.4.11.-" evidence="24"/>
<accession>A0AAD7Z4H0</accession>
<dbReference type="Gene3D" id="1.10.390.10">
    <property type="entry name" value="Neutral Protease Domain 2"/>
    <property type="match status" value="1"/>
</dbReference>
<reference evidence="28" key="2">
    <citation type="submission" date="2023-05" db="EMBL/GenBank/DDBJ databases">
        <authorList>
            <person name="Fouks B."/>
        </authorList>
    </citation>
    <scope>NUCLEOTIDE SEQUENCE</scope>
    <source>
        <strain evidence="28">Stay&amp;Tobe</strain>
        <tissue evidence="28">Testes</tissue>
    </source>
</reference>
<comment type="similarity">
    <text evidence="4 24">Belongs to the peptidase M1 family.</text>
</comment>
<evidence type="ECO:0000256" key="19">
    <source>
        <dbReference type="ARBA" id="ARBA00023180"/>
    </source>
</evidence>
<evidence type="ECO:0000259" key="26">
    <source>
        <dbReference type="Pfam" id="PF11838"/>
    </source>
</evidence>
<dbReference type="Pfam" id="PF11838">
    <property type="entry name" value="ERAP1_C"/>
    <property type="match status" value="1"/>
</dbReference>
<feature type="binding site" evidence="22">
    <location>
        <position position="407"/>
    </location>
    <ligand>
        <name>Zn(2+)</name>
        <dbReference type="ChEBI" id="CHEBI:29105"/>
        <note>catalytic</note>
    </ligand>
</feature>
<evidence type="ECO:0000256" key="16">
    <source>
        <dbReference type="ARBA" id="ARBA00023049"/>
    </source>
</evidence>
<keyword evidence="12 24" id="KW-0378">Hydrolase</keyword>
<evidence type="ECO:0000256" key="21">
    <source>
        <dbReference type="PIRSR" id="PIRSR634016-1"/>
    </source>
</evidence>
<keyword evidence="29" id="KW-1185">Reference proteome</keyword>
<dbReference type="InterPro" id="IPR027268">
    <property type="entry name" value="Peptidase_M4/M1_CTD_sf"/>
</dbReference>
<dbReference type="GO" id="GO:0006508">
    <property type="term" value="P:proteolysis"/>
    <property type="evidence" value="ECO:0007669"/>
    <property type="project" value="UniProtKB-KW"/>
</dbReference>
<dbReference type="GO" id="GO:0008270">
    <property type="term" value="F:zinc ion binding"/>
    <property type="evidence" value="ECO:0007669"/>
    <property type="project" value="UniProtKB-UniRule"/>
</dbReference>
<reference evidence="28" key="1">
    <citation type="journal article" date="2023" name="IScience">
        <title>Live-bearing cockroach genome reveals convergent evolutionary mechanisms linked to viviparity in insects and beyond.</title>
        <authorList>
            <person name="Fouks B."/>
            <person name="Harrison M.C."/>
            <person name="Mikhailova A.A."/>
            <person name="Marchal E."/>
            <person name="English S."/>
            <person name="Carruthers M."/>
            <person name="Jennings E.C."/>
            <person name="Chiamaka E.L."/>
            <person name="Frigard R.A."/>
            <person name="Pippel M."/>
            <person name="Attardo G.M."/>
            <person name="Benoit J.B."/>
            <person name="Bornberg-Bauer E."/>
            <person name="Tobe S.S."/>
        </authorList>
    </citation>
    <scope>NUCLEOTIDE SEQUENCE</scope>
    <source>
        <strain evidence="28">Stay&amp;Tobe</strain>
    </source>
</reference>
<feature type="active site" description="Proton acceptor" evidence="21">
    <location>
        <position position="408"/>
    </location>
</feature>
<feature type="non-terminal residue" evidence="28">
    <location>
        <position position="989"/>
    </location>
</feature>
<name>A0AAD7Z4H0_DIPPU</name>
<dbReference type="GO" id="GO:0005615">
    <property type="term" value="C:extracellular space"/>
    <property type="evidence" value="ECO:0007669"/>
    <property type="project" value="TreeGrafter"/>
</dbReference>
<evidence type="ECO:0000256" key="20">
    <source>
        <dbReference type="ARBA" id="ARBA00023288"/>
    </source>
</evidence>
<feature type="transmembrane region" description="Helical" evidence="24">
    <location>
        <begin position="29"/>
        <end position="50"/>
    </location>
</feature>
<keyword evidence="16 24" id="KW-0482">Metalloprotease</keyword>
<evidence type="ECO:0000256" key="15">
    <source>
        <dbReference type="ARBA" id="ARBA00022989"/>
    </source>
</evidence>
<dbReference type="SUPFAM" id="SSF55486">
    <property type="entry name" value="Metalloproteases ('zincins'), catalytic domain"/>
    <property type="match status" value="1"/>
</dbReference>
<evidence type="ECO:0000256" key="24">
    <source>
        <dbReference type="RuleBase" id="RU364040"/>
    </source>
</evidence>
<evidence type="ECO:0000256" key="8">
    <source>
        <dbReference type="ARBA" id="ARBA00022670"/>
    </source>
</evidence>
<dbReference type="FunFam" id="1.25.50.20:FF:000001">
    <property type="entry name" value="Aminopeptidase"/>
    <property type="match status" value="1"/>
</dbReference>
<evidence type="ECO:0000256" key="5">
    <source>
        <dbReference type="ARBA" id="ARBA00022438"/>
    </source>
</evidence>
<dbReference type="GO" id="GO:0070006">
    <property type="term" value="F:metalloaminopeptidase activity"/>
    <property type="evidence" value="ECO:0007669"/>
    <property type="project" value="TreeGrafter"/>
</dbReference>
<evidence type="ECO:0000256" key="2">
    <source>
        <dbReference type="ARBA" id="ARBA00004606"/>
    </source>
</evidence>
<keyword evidence="8 24" id="KW-0645">Protease</keyword>
<evidence type="ECO:0000256" key="3">
    <source>
        <dbReference type="ARBA" id="ARBA00004609"/>
    </source>
</evidence>
<proteinExistence type="inferred from homology"/>
<dbReference type="Pfam" id="PF01433">
    <property type="entry name" value="Peptidase_M1"/>
    <property type="match status" value="1"/>
</dbReference>
<dbReference type="InterPro" id="IPR001930">
    <property type="entry name" value="Peptidase_M1"/>
</dbReference>
<evidence type="ECO:0000256" key="17">
    <source>
        <dbReference type="ARBA" id="ARBA00023136"/>
    </source>
</evidence>
<evidence type="ECO:0000256" key="7">
    <source>
        <dbReference type="ARBA" id="ARBA00022622"/>
    </source>
</evidence>
<dbReference type="InterPro" id="IPR014782">
    <property type="entry name" value="Peptidase_M1_dom"/>
</dbReference>
<feature type="binding site" evidence="22">
    <location>
        <position position="411"/>
    </location>
    <ligand>
        <name>Zn(2+)</name>
        <dbReference type="ChEBI" id="CHEBI:29105"/>
        <note>catalytic</note>
    </ligand>
</feature>
<keyword evidence="13 22" id="KW-0862">Zinc</keyword>
<dbReference type="SUPFAM" id="SSF63737">
    <property type="entry name" value="Leukotriene A4 hydrolase N-terminal domain"/>
    <property type="match status" value="1"/>
</dbReference>
<keyword evidence="14" id="KW-0735">Signal-anchor</keyword>
<dbReference type="GO" id="GO:0042277">
    <property type="term" value="F:peptide binding"/>
    <property type="evidence" value="ECO:0007669"/>
    <property type="project" value="TreeGrafter"/>
</dbReference>
<dbReference type="FunFam" id="2.60.40.1730:FF:000012">
    <property type="entry name" value="Aminopeptidase N"/>
    <property type="match status" value="1"/>
</dbReference>
<feature type="domain" description="ERAP1-like C-terminal" evidence="26">
    <location>
        <begin position="648"/>
        <end position="964"/>
    </location>
</feature>
<feature type="site" description="Transition state stabilizer" evidence="23">
    <location>
        <position position="493"/>
    </location>
</feature>
<evidence type="ECO:0000256" key="23">
    <source>
        <dbReference type="PIRSR" id="PIRSR634016-4"/>
    </source>
</evidence>
<dbReference type="PANTHER" id="PTHR11533:SF294">
    <property type="entry name" value="THYROTROPIN-RELEASING HORMONE-DEGRADING ECTOENZYME"/>
    <property type="match status" value="1"/>
</dbReference>
<dbReference type="FunFam" id="1.10.390.10:FF:000001">
    <property type="entry name" value="Aminopeptidase"/>
    <property type="match status" value="1"/>
</dbReference>
<evidence type="ECO:0000256" key="12">
    <source>
        <dbReference type="ARBA" id="ARBA00022801"/>
    </source>
</evidence>
<sequence>MTQSREALAMMDGTAVTFSKRRGYVVSRWGVIIITGLFLVSIVATGLLVYKFASCSYERPFSAEGVQNGDQDTNVLVPEVSTEETVPRTPPSTKSTKLDVRLPRAILPDTYFIKIMPFIYEGNFTFNGEVTIVVNVTEDTSNITLHFNDMKIHEDSVTVEEYVPGELHAEGNKVSVDKLSNDTARQFFIIHMTEPLTAGKQYQVNISYIGNLNDILQGFYRSSYTVNNETRWIATTQFQPTDARRAFPCFDEPALKARFKISIARPNNMTSISNMPEERSSEPAEDMPDYVWDHYGQSVPMSTYLVAFVVSDFDHKSDGNFSVWARREAIQQAEYSLTIGPKILHYYEQYFHIPFPLPKMDMIALPDFAAGAMENWGLITYRETAMLYKQGVSTNNNKQSVATVVSHELAHQWFGNLVTPSWWTDLWLNEGFASYVEYLGVNSVEPSWKILEQFVIFDLQNVFSLDALESSHQISIEVGHPDEINEIFDKISYGKGASIIRMMDHFLTTEVFKRGITNYLSSSSTQNDLWDALTAQGHEDNVLDVNVTVKEIMDTWTLQTGFPVITVIRDYDDGTMHISQERFLLRRKIENITSTSAPSPLWWIPLTYTSQENPDFESTKPAHWLQATPNITIPLSTSPEQWIKFVRRVQCFYRVNYDPTNWRLLTEYLTDREQFQQIGVINRAQLMDDALNLARAGLLDYSTALDVTQYLINELEYLPWKSALNGFTYIDTMLLKTGYYDKFKIYLLNLIDNLYKHTGFTDNPNDPQLTVYKRVTVLSWACSLGHEDCVRNSVLQFQNWRSSPDPDRNNPISANLKNVVYCTAIRVGGQDEWDFAWNRYRRTNVGSEKDILLGALGCSRETWILSRYLDWAVTENSGIRKQDAARVFAAVSNNAIGQPLAYGFLRNKWDRVREYLGSSLFTINSIVRSSTKRINTPFDLNDLRMIEISGTATRAVEQAIEQAEANVKWMERNYEPIVRWLTNVTSVAT</sequence>
<keyword evidence="5 24" id="KW-0031">Aminopeptidase</keyword>
<evidence type="ECO:0000256" key="6">
    <source>
        <dbReference type="ARBA" id="ARBA00022475"/>
    </source>
</evidence>
<evidence type="ECO:0000256" key="18">
    <source>
        <dbReference type="ARBA" id="ARBA00023157"/>
    </source>
</evidence>
<keyword evidence="6" id="KW-1003">Cell membrane</keyword>
<comment type="cofactor">
    <cofactor evidence="22 24">
        <name>Zn(2+)</name>
        <dbReference type="ChEBI" id="CHEBI:29105"/>
    </cofactor>
    <text evidence="22 24">Binds 1 zinc ion per subunit.</text>
</comment>
<dbReference type="GO" id="GO:0005737">
    <property type="term" value="C:cytoplasm"/>
    <property type="evidence" value="ECO:0007669"/>
    <property type="project" value="TreeGrafter"/>
</dbReference>
<dbReference type="InterPro" id="IPR050344">
    <property type="entry name" value="Peptidase_M1_aminopeptidases"/>
</dbReference>
<evidence type="ECO:0000256" key="1">
    <source>
        <dbReference type="ARBA" id="ARBA00000098"/>
    </source>
</evidence>
<keyword evidence="9 24" id="KW-0812">Transmembrane</keyword>
<keyword evidence="10 22" id="KW-0479">Metal-binding</keyword>
<gene>
    <name evidence="28" type="ORF">L9F63_008676</name>
</gene>
<dbReference type="PANTHER" id="PTHR11533">
    <property type="entry name" value="PROTEASE M1 ZINC METALLOPROTEASE"/>
    <property type="match status" value="1"/>
</dbReference>
<evidence type="ECO:0000256" key="13">
    <source>
        <dbReference type="ARBA" id="ARBA00022833"/>
    </source>
</evidence>
<dbReference type="AlphaFoldDB" id="A0AAD7Z4H0"/>
<dbReference type="EMBL" id="JASPKZ010010667">
    <property type="protein sequence ID" value="KAJ9573934.1"/>
    <property type="molecule type" value="Genomic_DNA"/>
</dbReference>
<keyword evidence="20" id="KW-0449">Lipoprotein</keyword>
<dbReference type="InterPro" id="IPR045357">
    <property type="entry name" value="Aminopeptidase_N-like_N"/>
</dbReference>
<feature type="domain" description="Aminopeptidase N-like N-terminal" evidence="27">
    <location>
        <begin position="108"/>
        <end position="305"/>
    </location>
</feature>
<comment type="subcellular location">
    <subcellularLocation>
        <location evidence="3">Cell membrane</location>
        <topology evidence="3">Lipid-anchor</topology>
        <topology evidence="3">GPI-anchor</topology>
    </subcellularLocation>
    <subcellularLocation>
        <location evidence="2">Membrane</location>
        <topology evidence="2">Single-pass type II membrane protein</topology>
    </subcellularLocation>
</comment>
<dbReference type="FunFam" id="2.60.40.1910:FF:000008">
    <property type="entry name" value="Aminopeptidase"/>
    <property type="match status" value="1"/>
</dbReference>
<protein>
    <recommendedName>
        <fullName evidence="24">Aminopeptidase</fullName>
        <ecNumber evidence="24">3.4.11.-</ecNumber>
    </recommendedName>
</protein>
<dbReference type="Pfam" id="PF17900">
    <property type="entry name" value="Peptidase_M1_N"/>
    <property type="match status" value="1"/>
</dbReference>
<dbReference type="PRINTS" id="PR00756">
    <property type="entry name" value="ALADIPTASE"/>
</dbReference>
<comment type="catalytic activity">
    <reaction evidence="1">
        <text>Release of an N-terminal amino acid, Xaa-|-Yaa- from a peptide, amide or arylamide. Xaa is preferably Ala, but may be most amino acids including Pro (slow action). When a terminal hydrophobic residue is followed by a prolyl residue, the two may be released as an intact Xaa-Pro dipeptide.</text>
        <dbReference type="EC" id="3.4.11.2"/>
    </reaction>
</comment>
<dbReference type="Gene3D" id="2.60.40.1730">
    <property type="entry name" value="tricorn interacting facor f3 domain"/>
    <property type="match status" value="1"/>
</dbReference>
<dbReference type="InterPro" id="IPR042097">
    <property type="entry name" value="Aminopeptidase_N-like_N_sf"/>
</dbReference>
<keyword evidence="18" id="KW-1015">Disulfide bond</keyword>
<keyword evidence="17 24" id="KW-0472">Membrane</keyword>
<dbReference type="GO" id="GO:0098552">
    <property type="term" value="C:side of membrane"/>
    <property type="evidence" value="ECO:0007669"/>
    <property type="project" value="UniProtKB-KW"/>
</dbReference>
<evidence type="ECO:0000256" key="4">
    <source>
        <dbReference type="ARBA" id="ARBA00010136"/>
    </source>
</evidence>
<evidence type="ECO:0000256" key="9">
    <source>
        <dbReference type="ARBA" id="ARBA00022692"/>
    </source>
</evidence>
<dbReference type="CDD" id="cd09601">
    <property type="entry name" value="M1_APN-Q_like"/>
    <property type="match status" value="1"/>
</dbReference>
<dbReference type="GO" id="GO:0043171">
    <property type="term" value="P:peptide catabolic process"/>
    <property type="evidence" value="ECO:0007669"/>
    <property type="project" value="TreeGrafter"/>
</dbReference>
<evidence type="ECO:0000259" key="25">
    <source>
        <dbReference type="Pfam" id="PF01433"/>
    </source>
</evidence>
<dbReference type="InterPro" id="IPR034016">
    <property type="entry name" value="M1_APN-typ"/>
</dbReference>